<protein>
    <submittedName>
        <fullName evidence="1">Uncharacterized protein</fullName>
    </submittedName>
</protein>
<name>A0A2S9Y0G8_9BACT</name>
<sequence length="74" mass="8032">MSQVSIALTGVPTGELEQLLRLVHRQQIAPPITPATLALVGLQHRSEELMQSLRGLDEPGVRAVLIAVLAERRS</sequence>
<dbReference type="OrthoDB" id="9868815at2"/>
<dbReference type="AlphaFoldDB" id="A0A2S9Y0G8"/>
<gene>
    <name evidence="1" type="ORF">ENSA7_65550</name>
</gene>
<evidence type="ECO:0000313" key="1">
    <source>
        <dbReference type="EMBL" id="PRP98612.1"/>
    </source>
</evidence>
<evidence type="ECO:0000313" key="2">
    <source>
        <dbReference type="Proteomes" id="UP000238823"/>
    </source>
</evidence>
<reference evidence="1 2" key="1">
    <citation type="submission" date="2018-03" db="EMBL/GenBank/DDBJ databases">
        <title>Draft Genome Sequences of the Obligatory Marine Myxobacteria Enhygromyxa salina SWB007.</title>
        <authorList>
            <person name="Poehlein A."/>
            <person name="Moghaddam J.A."/>
            <person name="Harms H."/>
            <person name="Alanjari M."/>
            <person name="Koenig G.M."/>
            <person name="Daniel R."/>
            <person name="Schaeberle T.F."/>
        </authorList>
    </citation>
    <scope>NUCLEOTIDE SEQUENCE [LARGE SCALE GENOMIC DNA]</scope>
    <source>
        <strain evidence="1 2">SWB007</strain>
    </source>
</reference>
<comment type="caution">
    <text evidence="1">The sequence shown here is derived from an EMBL/GenBank/DDBJ whole genome shotgun (WGS) entry which is preliminary data.</text>
</comment>
<accession>A0A2S9Y0G8</accession>
<dbReference type="RefSeq" id="WP_106093382.1">
    <property type="nucleotide sequence ID" value="NZ_PVNL01000124.1"/>
</dbReference>
<proteinExistence type="predicted"/>
<organism evidence="1 2">
    <name type="scientific">Enhygromyxa salina</name>
    <dbReference type="NCBI Taxonomy" id="215803"/>
    <lineage>
        <taxon>Bacteria</taxon>
        <taxon>Pseudomonadati</taxon>
        <taxon>Myxococcota</taxon>
        <taxon>Polyangia</taxon>
        <taxon>Nannocystales</taxon>
        <taxon>Nannocystaceae</taxon>
        <taxon>Enhygromyxa</taxon>
    </lineage>
</organism>
<dbReference type="Proteomes" id="UP000238823">
    <property type="component" value="Unassembled WGS sequence"/>
</dbReference>
<dbReference type="EMBL" id="PVNL01000124">
    <property type="protein sequence ID" value="PRP98612.1"/>
    <property type="molecule type" value="Genomic_DNA"/>
</dbReference>